<sequence length="322" mass="34020">MTAARTTADRDRLRLLTRVARLYHEKGVRQPEIAAQLNLSQPRVSRLLKEAVERGIVRTVVIPPAGVHADVEQALAEKYALRDVVVVDVESGSGDVTNALGSGAAAYLDTTLIGGDVIGVSSWSATLLAAVQVMRPKRTQVADTVVQVVGGVGSPEVQMQATRLTGRLAELTGADPVFIPSPGLVGSPALQQALMEDPGVRAVHDLWSQLTVLLVGIGTLEPSPLLRRSGNSLGADEQEDLRRAGAVGDVCLRYFDGEGAAVESGFDQRIVGIDRADLLRVPRRIGVAGGRDKAEAIRAAALGGWVNILITDLGVATQLVRD</sequence>
<organism evidence="7 8">
    <name type="scientific">Nocardioides aurantiacus</name>
    <dbReference type="NCBI Taxonomy" id="86796"/>
    <lineage>
        <taxon>Bacteria</taxon>
        <taxon>Bacillati</taxon>
        <taxon>Actinomycetota</taxon>
        <taxon>Actinomycetes</taxon>
        <taxon>Propionibacteriales</taxon>
        <taxon>Nocardioidaceae</taxon>
        <taxon>Nocardioides</taxon>
    </lineage>
</organism>
<evidence type="ECO:0000256" key="3">
    <source>
        <dbReference type="ARBA" id="ARBA00023125"/>
    </source>
</evidence>
<dbReference type="Proteomes" id="UP000281738">
    <property type="component" value="Unassembled WGS sequence"/>
</dbReference>
<dbReference type="PANTHER" id="PTHR34294:SF1">
    <property type="entry name" value="TRANSCRIPTIONAL REGULATOR LSRR"/>
    <property type="match status" value="1"/>
</dbReference>
<dbReference type="InterPro" id="IPR007324">
    <property type="entry name" value="Sugar-bd_dom_put"/>
</dbReference>
<dbReference type="Gene3D" id="3.40.50.1360">
    <property type="match status" value="1"/>
</dbReference>
<accession>A0A3N2CZS9</accession>
<proteinExistence type="inferred from homology"/>
<dbReference type="SUPFAM" id="SSF46785">
    <property type="entry name" value="Winged helix' DNA-binding domain"/>
    <property type="match status" value="1"/>
</dbReference>
<dbReference type="InterPro" id="IPR037171">
    <property type="entry name" value="NagB/RpiA_transferase-like"/>
</dbReference>
<keyword evidence="3 7" id="KW-0238">DNA-binding</keyword>
<evidence type="ECO:0000259" key="6">
    <source>
        <dbReference type="Pfam" id="PF13744"/>
    </source>
</evidence>
<dbReference type="Pfam" id="PF13744">
    <property type="entry name" value="HTH_37"/>
    <property type="match status" value="1"/>
</dbReference>
<evidence type="ECO:0000313" key="8">
    <source>
        <dbReference type="Proteomes" id="UP000281738"/>
    </source>
</evidence>
<dbReference type="GO" id="GO:0003677">
    <property type="term" value="F:DNA binding"/>
    <property type="evidence" value="ECO:0007669"/>
    <property type="project" value="UniProtKB-KW"/>
</dbReference>
<evidence type="ECO:0000256" key="2">
    <source>
        <dbReference type="ARBA" id="ARBA00023015"/>
    </source>
</evidence>
<dbReference type="InterPro" id="IPR051054">
    <property type="entry name" value="SorC_transcr_regulators"/>
</dbReference>
<gene>
    <name evidence="7" type="ORF">EDD33_3947</name>
</gene>
<dbReference type="RefSeq" id="WP_123392768.1">
    <property type="nucleotide sequence ID" value="NZ_RKHO01000001.1"/>
</dbReference>
<dbReference type="InterPro" id="IPR036390">
    <property type="entry name" value="WH_DNA-bd_sf"/>
</dbReference>
<feature type="domain" description="HigA2-like helix-turn-helix" evidence="6">
    <location>
        <begin position="12"/>
        <end position="54"/>
    </location>
</feature>
<comment type="similarity">
    <text evidence="1">Belongs to the SorC transcriptional regulatory family.</text>
</comment>
<dbReference type="AlphaFoldDB" id="A0A3N2CZS9"/>
<dbReference type="OrthoDB" id="186585at2"/>
<dbReference type="InterPro" id="IPR039554">
    <property type="entry name" value="HigA2-like_HTH"/>
</dbReference>
<keyword evidence="8" id="KW-1185">Reference proteome</keyword>
<reference evidence="7 8" key="1">
    <citation type="submission" date="2018-11" db="EMBL/GenBank/DDBJ databases">
        <title>Sequencing the genomes of 1000 actinobacteria strains.</title>
        <authorList>
            <person name="Klenk H.-P."/>
        </authorList>
    </citation>
    <scope>NUCLEOTIDE SEQUENCE [LARGE SCALE GENOMIC DNA]</scope>
    <source>
        <strain evidence="7 8">DSM 12652</strain>
    </source>
</reference>
<evidence type="ECO:0000259" key="5">
    <source>
        <dbReference type="Pfam" id="PF04198"/>
    </source>
</evidence>
<dbReference type="Pfam" id="PF04198">
    <property type="entry name" value="Sugar-bind"/>
    <property type="match status" value="1"/>
</dbReference>
<dbReference type="SUPFAM" id="SSF100950">
    <property type="entry name" value="NagB/RpiA/CoA transferase-like"/>
    <property type="match status" value="1"/>
</dbReference>
<dbReference type="PANTHER" id="PTHR34294">
    <property type="entry name" value="TRANSCRIPTIONAL REGULATOR-RELATED"/>
    <property type="match status" value="1"/>
</dbReference>
<dbReference type="Gene3D" id="1.10.10.60">
    <property type="entry name" value="Homeodomain-like"/>
    <property type="match status" value="1"/>
</dbReference>
<evidence type="ECO:0000313" key="7">
    <source>
        <dbReference type="EMBL" id="ROR93042.1"/>
    </source>
</evidence>
<dbReference type="GO" id="GO:0030246">
    <property type="term" value="F:carbohydrate binding"/>
    <property type="evidence" value="ECO:0007669"/>
    <property type="project" value="InterPro"/>
</dbReference>
<evidence type="ECO:0000256" key="4">
    <source>
        <dbReference type="ARBA" id="ARBA00023163"/>
    </source>
</evidence>
<dbReference type="EMBL" id="RKHO01000001">
    <property type="protein sequence ID" value="ROR93042.1"/>
    <property type="molecule type" value="Genomic_DNA"/>
</dbReference>
<keyword evidence="2" id="KW-0805">Transcription regulation</keyword>
<comment type="caution">
    <text evidence="7">The sequence shown here is derived from an EMBL/GenBank/DDBJ whole genome shotgun (WGS) entry which is preliminary data.</text>
</comment>
<evidence type="ECO:0000256" key="1">
    <source>
        <dbReference type="ARBA" id="ARBA00010466"/>
    </source>
</evidence>
<name>A0A3N2CZS9_9ACTN</name>
<keyword evidence="4" id="KW-0804">Transcription</keyword>
<protein>
    <submittedName>
        <fullName evidence="7">DNA-binding transcriptional regulator LsrR (DeoR family)</fullName>
    </submittedName>
</protein>
<feature type="domain" description="Sugar-binding" evidence="5">
    <location>
        <begin position="69"/>
        <end position="320"/>
    </location>
</feature>